<evidence type="ECO:0000313" key="3">
    <source>
        <dbReference type="Proteomes" id="UP000289859"/>
    </source>
</evidence>
<protein>
    <submittedName>
        <fullName evidence="2">Colanic acid biosynthesis glycosyl transferase WcaI</fullName>
    </submittedName>
</protein>
<reference evidence="2 3" key="1">
    <citation type="submission" date="2018-07" db="EMBL/GenBank/DDBJ databases">
        <title>Leeuwenhoekiella genomics.</title>
        <authorList>
            <person name="Tahon G."/>
            <person name="Willems A."/>
        </authorList>
    </citation>
    <scope>NUCLEOTIDE SEQUENCE [LARGE SCALE GENOMIC DNA]</scope>
    <source>
        <strain evidence="2 3">LMG 29608</strain>
    </source>
</reference>
<accession>A0A4V1KRP2</accession>
<evidence type="ECO:0000259" key="1">
    <source>
        <dbReference type="Pfam" id="PF00534"/>
    </source>
</evidence>
<dbReference type="RefSeq" id="WP_128763324.1">
    <property type="nucleotide sequence ID" value="NZ_JBHUOO010000018.1"/>
</dbReference>
<dbReference type="EMBL" id="QOVK01000002">
    <property type="protein sequence ID" value="RXG25602.1"/>
    <property type="molecule type" value="Genomic_DNA"/>
</dbReference>
<sequence>MVTRAKRILLIGYNFSPEPTGIGKYSGEMIDWFVQEGYDCSVITAYPYYPYWEVQEPYVKRRFKFTKERTDHPSGGSVTTYRCPMYVPENPSGIKRILVDVSFFITAFLQLSLLLFRKKFQLIITVAPCFQLGLLGVYYKKLRGGKLVYHIQDLQIEAAQDLGMIRSPNIIKSLLKVEKYIFNKTDVISSISEGMVSKIKQKAEKEVYFFPNWTNTAFFYPFSESEIQKIKNNYGFETHDKIILYSGAIGEKQGLEMILSTAKTVQSNPDIKFIICGTGPYRLRLQEMTIRENITNVYFFPLQPLENFNAFLNIADVHLVIQKAKAGDLVMPSKLTNILSVGGLALITANIGTGLYNVVTNHQMGIVVEPENPIAFRDGLLNAIQKKNQQLKGNALHYAQNFLAINTIMKRFERTQLDQL</sequence>
<dbReference type="SUPFAM" id="SSF53756">
    <property type="entry name" value="UDP-Glycosyltransferase/glycogen phosphorylase"/>
    <property type="match status" value="1"/>
</dbReference>
<name>A0A4V1KRP2_9FLAO</name>
<dbReference type="Gene3D" id="3.40.50.2000">
    <property type="entry name" value="Glycogen Phosphorylase B"/>
    <property type="match status" value="2"/>
</dbReference>
<dbReference type="GO" id="GO:0016758">
    <property type="term" value="F:hexosyltransferase activity"/>
    <property type="evidence" value="ECO:0007669"/>
    <property type="project" value="TreeGrafter"/>
</dbReference>
<organism evidence="2 3">
    <name type="scientific">Leeuwenhoekiella polynyae</name>
    <dbReference type="NCBI Taxonomy" id="1550906"/>
    <lineage>
        <taxon>Bacteria</taxon>
        <taxon>Pseudomonadati</taxon>
        <taxon>Bacteroidota</taxon>
        <taxon>Flavobacteriia</taxon>
        <taxon>Flavobacteriales</taxon>
        <taxon>Flavobacteriaceae</taxon>
        <taxon>Leeuwenhoekiella</taxon>
    </lineage>
</organism>
<dbReference type="Pfam" id="PF00534">
    <property type="entry name" value="Glycos_transf_1"/>
    <property type="match status" value="1"/>
</dbReference>
<dbReference type="NCBIfam" id="NF007640">
    <property type="entry name" value="PRK10307.1"/>
    <property type="match status" value="1"/>
</dbReference>
<feature type="domain" description="Glycosyl transferase family 1" evidence="1">
    <location>
        <begin position="227"/>
        <end position="389"/>
    </location>
</feature>
<dbReference type="OrthoDB" id="9811902at2"/>
<dbReference type="PANTHER" id="PTHR45947">
    <property type="entry name" value="SULFOQUINOVOSYL TRANSFERASE SQD2"/>
    <property type="match status" value="1"/>
</dbReference>
<dbReference type="CDD" id="cd03794">
    <property type="entry name" value="GT4_WbuB-like"/>
    <property type="match status" value="1"/>
</dbReference>
<dbReference type="InterPro" id="IPR001296">
    <property type="entry name" value="Glyco_trans_1"/>
</dbReference>
<dbReference type="Proteomes" id="UP000289859">
    <property type="component" value="Unassembled WGS sequence"/>
</dbReference>
<dbReference type="PANTHER" id="PTHR45947:SF3">
    <property type="entry name" value="SULFOQUINOVOSYL TRANSFERASE SQD2"/>
    <property type="match status" value="1"/>
</dbReference>
<gene>
    <name evidence="2" type="ORF">DSM02_768</name>
</gene>
<keyword evidence="2" id="KW-0808">Transferase</keyword>
<evidence type="ECO:0000313" key="2">
    <source>
        <dbReference type="EMBL" id="RXG25602.1"/>
    </source>
</evidence>
<dbReference type="AlphaFoldDB" id="A0A4V1KRP2"/>
<comment type="caution">
    <text evidence="2">The sequence shown here is derived from an EMBL/GenBank/DDBJ whole genome shotgun (WGS) entry which is preliminary data.</text>
</comment>
<keyword evidence="3" id="KW-1185">Reference proteome</keyword>
<proteinExistence type="predicted"/>
<dbReference type="InterPro" id="IPR050194">
    <property type="entry name" value="Glycosyltransferase_grp1"/>
</dbReference>